<gene>
    <name evidence="6" type="ORF">H6P80_15985</name>
</gene>
<dbReference type="Proteomes" id="UP000564378">
    <property type="component" value="Unassembled WGS sequence"/>
</dbReference>
<dbReference type="Gene3D" id="3.30.465.10">
    <property type="match status" value="1"/>
</dbReference>
<dbReference type="InterPro" id="IPR016167">
    <property type="entry name" value="FAD-bd_PCMH_sub1"/>
</dbReference>
<dbReference type="Gene3D" id="3.30.43.10">
    <property type="entry name" value="Uridine Diphospho-n-acetylenolpyruvylglucosamine Reductase, domain 2"/>
    <property type="match status" value="1"/>
</dbReference>
<dbReference type="InterPro" id="IPR004113">
    <property type="entry name" value="FAD-bd_oxidored_4_C"/>
</dbReference>
<dbReference type="Gene3D" id="1.10.45.10">
    <property type="entry name" value="Vanillyl-alcohol Oxidase, Chain A, domain 4"/>
    <property type="match status" value="1"/>
</dbReference>
<comment type="cofactor">
    <cofactor evidence="1">
        <name>FAD</name>
        <dbReference type="ChEBI" id="CHEBI:57692"/>
    </cofactor>
</comment>
<dbReference type="PROSITE" id="PS51387">
    <property type="entry name" value="FAD_PCMH"/>
    <property type="match status" value="1"/>
</dbReference>
<dbReference type="InterPro" id="IPR016170">
    <property type="entry name" value="Cytok_DH_C_sf"/>
</dbReference>
<evidence type="ECO:0000259" key="5">
    <source>
        <dbReference type="PROSITE" id="PS51387"/>
    </source>
</evidence>
<dbReference type="SUPFAM" id="SSF55103">
    <property type="entry name" value="FAD-linked oxidases, C-terminal domain"/>
    <property type="match status" value="1"/>
</dbReference>
<dbReference type="PANTHER" id="PTHR11748">
    <property type="entry name" value="D-LACTATE DEHYDROGENASE"/>
    <property type="match status" value="1"/>
</dbReference>
<keyword evidence="2" id="KW-0285">Flavoprotein</keyword>
<dbReference type="Pfam" id="PF01565">
    <property type="entry name" value="FAD_binding_4"/>
    <property type="match status" value="1"/>
</dbReference>
<accession>A0A842I0S8</accession>
<keyword evidence="4" id="KW-0560">Oxidoreductase</keyword>
<keyword evidence="3" id="KW-0274">FAD</keyword>
<dbReference type="RefSeq" id="WP_185802413.1">
    <property type="nucleotide sequence ID" value="NZ_JACJVJ010000003.1"/>
</dbReference>
<dbReference type="Gene3D" id="3.40.462.10">
    <property type="entry name" value="FAD-linked oxidases, C-terminal domain"/>
    <property type="match status" value="1"/>
</dbReference>
<dbReference type="SUPFAM" id="SSF56176">
    <property type="entry name" value="FAD-binding/transporter-associated domain-like"/>
    <property type="match status" value="1"/>
</dbReference>
<name>A0A842I0S8_9SPHN</name>
<dbReference type="InterPro" id="IPR036318">
    <property type="entry name" value="FAD-bd_PCMH-like_sf"/>
</dbReference>
<reference evidence="6 7" key="1">
    <citation type="submission" date="2020-08" db="EMBL/GenBank/DDBJ databases">
        <title>Draft genome sequence of Parasphingopyxis sp. GrpM-11.</title>
        <authorList>
            <person name="Oh J."/>
            <person name="Roh D.-H."/>
        </authorList>
    </citation>
    <scope>NUCLEOTIDE SEQUENCE [LARGE SCALE GENOMIC DNA]</scope>
    <source>
        <strain evidence="6 7">GrpM-11</strain>
    </source>
</reference>
<dbReference type="InterPro" id="IPR006094">
    <property type="entry name" value="Oxid_FAD_bind_N"/>
</dbReference>
<evidence type="ECO:0000256" key="3">
    <source>
        <dbReference type="ARBA" id="ARBA00022827"/>
    </source>
</evidence>
<dbReference type="EMBL" id="JACJVJ010000003">
    <property type="protein sequence ID" value="MBC2779126.1"/>
    <property type="molecule type" value="Genomic_DNA"/>
</dbReference>
<dbReference type="PANTHER" id="PTHR11748:SF114">
    <property type="entry name" value="ARYL-ALCOHOL OXIDASE VANILLYL-ALCOHOL OXIDASE (AFU_ORTHOLOGUE AFUA_3G09500)-RELATED"/>
    <property type="match status" value="1"/>
</dbReference>
<organism evidence="6 7">
    <name type="scientific">Parasphingopyxis marina</name>
    <dbReference type="NCBI Taxonomy" id="2761622"/>
    <lineage>
        <taxon>Bacteria</taxon>
        <taxon>Pseudomonadati</taxon>
        <taxon>Pseudomonadota</taxon>
        <taxon>Alphaproteobacteria</taxon>
        <taxon>Sphingomonadales</taxon>
        <taxon>Sphingomonadaceae</taxon>
        <taxon>Parasphingopyxis</taxon>
    </lineage>
</organism>
<evidence type="ECO:0000256" key="2">
    <source>
        <dbReference type="ARBA" id="ARBA00022630"/>
    </source>
</evidence>
<evidence type="ECO:0000256" key="4">
    <source>
        <dbReference type="ARBA" id="ARBA00023002"/>
    </source>
</evidence>
<feature type="domain" description="FAD-binding PCMH-type" evidence="5">
    <location>
        <begin position="50"/>
        <end position="236"/>
    </location>
</feature>
<evidence type="ECO:0000256" key="1">
    <source>
        <dbReference type="ARBA" id="ARBA00001974"/>
    </source>
</evidence>
<dbReference type="InterPro" id="IPR016171">
    <property type="entry name" value="Vanillyl_alc_oxidase_C-sub2"/>
</dbReference>
<dbReference type="Pfam" id="PF02913">
    <property type="entry name" value="FAD-oxidase_C"/>
    <property type="match status" value="1"/>
</dbReference>
<sequence>MAECKPAWLSATQFERGLAAFEAVLDAEGFHPTPTAAAEFRDPFAPSDWQDFLPSAALQPNSVEQVQAIVRLANEHKIPLWTSSQGRNNGYGGAAPRIAGSVVLNLRRLNRVIDIDEESAFALIEPGVRFFDLYDAIQTSGAKLWMSVPDLGWGSVIGNTCDHGVGYTPTGDHVAHQCGMEVVLPDGSLLRTGMGAMQGNKAWQVHKRGFGPSLDGIFMQSSLGIVTKMGVWLMPRPECYMPGWLTVGKEEDFPAMIDALRPLLIEGVIPNQPMIYNAVCAASAVTERKDWYEGKDPMPDTVIDRIAEQPGLGRWVMRFALYGRDGIIDRQREIVEQAFAHISSIAISFNKYDAANLPELENPHERVQAGIPSNDLNQMTKWYGGEEGGHIGFSSVLPVTGRDMATLRDLVRAKLEAKGLDYSAACIASGRTLIHVALVVFDMKDAEQTQAAYDACKALVEPAAKLGFGEYRAHLDFMDLVADQYDFGGHASRRVHETLKDALDPNGILAPGKQGIWPAALRDPAARNK</sequence>
<comment type="caution">
    <text evidence="6">The sequence shown here is derived from an EMBL/GenBank/DDBJ whole genome shotgun (WGS) entry which is preliminary data.</text>
</comment>
<dbReference type="InterPro" id="IPR016169">
    <property type="entry name" value="FAD-bd_PCMH_sub2"/>
</dbReference>
<dbReference type="InterPro" id="IPR016166">
    <property type="entry name" value="FAD-bd_PCMH"/>
</dbReference>
<dbReference type="GO" id="GO:0071949">
    <property type="term" value="F:FAD binding"/>
    <property type="evidence" value="ECO:0007669"/>
    <property type="project" value="InterPro"/>
</dbReference>
<dbReference type="GO" id="GO:0008720">
    <property type="term" value="F:D-lactate dehydrogenase (NAD+) activity"/>
    <property type="evidence" value="ECO:0007669"/>
    <property type="project" value="TreeGrafter"/>
</dbReference>
<proteinExistence type="predicted"/>
<evidence type="ECO:0000313" key="6">
    <source>
        <dbReference type="EMBL" id="MBC2779126.1"/>
    </source>
</evidence>
<evidence type="ECO:0000313" key="7">
    <source>
        <dbReference type="Proteomes" id="UP000564378"/>
    </source>
</evidence>
<dbReference type="AlphaFoldDB" id="A0A842I0S8"/>
<dbReference type="InterPro" id="IPR016164">
    <property type="entry name" value="FAD-linked_Oxase-like_C"/>
</dbReference>
<protein>
    <submittedName>
        <fullName evidence="6">FAD-binding oxidoreductase</fullName>
    </submittedName>
</protein>
<dbReference type="GO" id="GO:0004458">
    <property type="term" value="F:D-lactate dehydrogenase (cytochrome) activity"/>
    <property type="evidence" value="ECO:0007669"/>
    <property type="project" value="TreeGrafter"/>
</dbReference>
<keyword evidence="7" id="KW-1185">Reference proteome</keyword>
<dbReference type="GO" id="GO:1903457">
    <property type="term" value="P:lactate catabolic process"/>
    <property type="evidence" value="ECO:0007669"/>
    <property type="project" value="TreeGrafter"/>
</dbReference>